<keyword evidence="2" id="KW-1185">Reference proteome</keyword>
<dbReference type="RefSeq" id="WP_376979332.1">
    <property type="nucleotide sequence ID" value="NZ_JBHLSV010000005.1"/>
</dbReference>
<protein>
    <submittedName>
        <fullName evidence="1">Uncharacterized protein</fullName>
    </submittedName>
</protein>
<evidence type="ECO:0000313" key="1">
    <source>
        <dbReference type="EMBL" id="MFC0673567.1"/>
    </source>
</evidence>
<dbReference type="Proteomes" id="UP001589793">
    <property type="component" value="Unassembled WGS sequence"/>
</dbReference>
<name>A0ABV6R9A5_9MICO</name>
<reference evidence="1 2" key="1">
    <citation type="submission" date="2024-09" db="EMBL/GenBank/DDBJ databases">
        <authorList>
            <person name="Sun Q."/>
            <person name="Mori K."/>
        </authorList>
    </citation>
    <scope>NUCLEOTIDE SEQUENCE [LARGE SCALE GENOMIC DNA]</scope>
    <source>
        <strain evidence="1 2">CICC 10874</strain>
    </source>
</reference>
<sequence>MDTSITIEQRAARIGRTFAAVDDWLRAYLRRPDDPYDVKPR</sequence>
<proteinExistence type="predicted"/>
<gene>
    <name evidence="1" type="ORF">ACFFF6_06315</name>
</gene>
<evidence type="ECO:0000313" key="2">
    <source>
        <dbReference type="Proteomes" id="UP001589793"/>
    </source>
</evidence>
<organism evidence="1 2">
    <name type="scientific">Brachybacterium hainanense</name>
    <dbReference type="NCBI Taxonomy" id="1541174"/>
    <lineage>
        <taxon>Bacteria</taxon>
        <taxon>Bacillati</taxon>
        <taxon>Actinomycetota</taxon>
        <taxon>Actinomycetes</taxon>
        <taxon>Micrococcales</taxon>
        <taxon>Dermabacteraceae</taxon>
        <taxon>Brachybacterium</taxon>
    </lineage>
</organism>
<accession>A0ABV6R9A5</accession>
<comment type="caution">
    <text evidence="1">The sequence shown here is derived from an EMBL/GenBank/DDBJ whole genome shotgun (WGS) entry which is preliminary data.</text>
</comment>
<dbReference type="EMBL" id="JBHLSV010000005">
    <property type="protein sequence ID" value="MFC0673567.1"/>
    <property type="molecule type" value="Genomic_DNA"/>
</dbReference>